<dbReference type="InterPro" id="IPR025421">
    <property type="entry name" value="DUF4148"/>
</dbReference>
<dbReference type="KEGG" id="pacr:FXN63_25340"/>
<dbReference type="EMBL" id="CP043046">
    <property type="protein sequence ID" value="QEI08803.1"/>
    <property type="molecule type" value="Genomic_DNA"/>
</dbReference>
<reference evidence="3 4" key="1">
    <citation type="submission" date="2019-08" db="EMBL/GenBank/DDBJ databases">
        <title>Amphibian skin-associated Pigmentiphaga: genome sequence and occurrence across geography and hosts.</title>
        <authorList>
            <person name="Bletz M.C."/>
            <person name="Bunk B."/>
            <person name="Sproeer C."/>
            <person name="Biwer P."/>
            <person name="Reiter S."/>
            <person name="Rabemananjara F.C.E."/>
            <person name="Schulz S."/>
            <person name="Overmann J."/>
            <person name="Vences M."/>
        </authorList>
    </citation>
    <scope>NUCLEOTIDE SEQUENCE [LARGE SCALE GENOMIC DNA]</scope>
    <source>
        <strain evidence="3 4">Mada1488</strain>
    </source>
</reference>
<dbReference type="Pfam" id="PF13663">
    <property type="entry name" value="DUF4148"/>
    <property type="match status" value="1"/>
</dbReference>
<evidence type="ECO:0000256" key="2">
    <source>
        <dbReference type="SAM" id="SignalP"/>
    </source>
</evidence>
<keyword evidence="4" id="KW-1185">Reference proteome</keyword>
<evidence type="ECO:0000313" key="3">
    <source>
        <dbReference type="EMBL" id="QEI08803.1"/>
    </source>
</evidence>
<gene>
    <name evidence="3" type="ORF">FXN63_25340</name>
</gene>
<feature type="signal peptide" evidence="2">
    <location>
        <begin position="1"/>
        <end position="20"/>
    </location>
</feature>
<sequence>MKALLSALVLSMAAMGAAQAGELGYPPAPQSGGALSHQQVQNELIQARAQGLTGNGELVNVANTSPASASQLSRNQVQQELNVARSQPNLSGNGELDSPVFAG</sequence>
<name>A0A5C0B573_9BURK</name>
<evidence type="ECO:0000256" key="1">
    <source>
        <dbReference type="SAM" id="MobiDB-lite"/>
    </source>
</evidence>
<feature type="region of interest" description="Disordered" evidence="1">
    <location>
        <begin position="65"/>
        <end position="103"/>
    </location>
</feature>
<dbReference type="AlphaFoldDB" id="A0A5C0B573"/>
<proteinExistence type="predicted"/>
<feature type="compositionally biased region" description="Polar residues" evidence="1">
    <location>
        <begin position="65"/>
        <end position="92"/>
    </location>
</feature>
<keyword evidence="2" id="KW-0732">Signal</keyword>
<protein>
    <submittedName>
        <fullName evidence="3">DUF4148 domain-containing protein</fullName>
    </submittedName>
</protein>
<dbReference type="OrthoDB" id="8636529at2"/>
<evidence type="ECO:0000313" key="4">
    <source>
        <dbReference type="Proteomes" id="UP000325161"/>
    </source>
</evidence>
<accession>A0A5C0B573</accession>
<feature type="chain" id="PRO_5022763619" evidence="2">
    <location>
        <begin position="21"/>
        <end position="103"/>
    </location>
</feature>
<dbReference type="RefSeq" id="WP_148818289.1">
    <property type="nucleotide sequence ID" value="NZ_CP043046.1"/>
</dbReference>
<dbReference type="Proteomes" id="UP000325161">
    <property type="component" value="Chromosome"/>
</dbReference>
<organism evidence="3 4">
    <name type="scientific">Pigmentiphaga aceris</name>
    <dbReference type="NCBI Taxonomy" id="1940612"/>
    <lineage>
        <taxon>Bacteria</taxon>
        <taxon>Pseudomonadati</taxon>
        <taxon>Pseudomonadota</taxon>
        <taxon>Betaproteobacteria</taxon>
        <taxon>Burkholderiales</taxon>
        <taxon>Alcaligenaceae</taxon>
        <taxon>Pigmentiphaga</taxon>
    </lineage>
</organism>